<evidence type="ECO:0008006" key="3">
    <source>
        <dbReference type="Google" id="ProtNLM"/>
    </source>
</evidence>
<organism evidence="1 2">
    <name type="scientific">Candidatus Accumulibacter phosphatis</name>
    <dbReference type="NCBI Taxonomy" id="327160"/>
    <lineage>
        <taxon>Bacteria</taxon>
        <taxon>Pseudomonadati</taxon>
        <taxon>Pseudomonadota</taxon>
        <taxon>Betaproteobacteria</taxon>
        <taxon>Candidatus Accumulibacter</taxon>
    </lineage>
</organism>
<sequence length="101" mass="11337">MSTKFSTASVDEDAPITQADIDAGRLILRQRVEGRVVQPKKRVTLYLDASLVERFKEMAGERGYQTLINETLKSSLQQSDMEAMIRKVIREELKGTAGHIA</sequence>
<dbReference type="EMBL" id="JDVG02000288">
    <property type="protein sequence ID" value="KFB73085.1"/>
    <property type="molecule type" value="Genomic_DNA"/>
</dbReference>
<name>A0A080LYR1_9PROT</name>
<accession>A0A080LYR1</accession>
<evidence type="ECO:0000313" key="2">
    <source>
        <dbReference type="Proteomes" id="UP000020077"/>
    </source>
</evidence>
<evidence type="ECO:0000313" key="1">
    <source>
        <dbReference type="EMBL" id="KFB73085.1"/>
    </source>
</evidence>
<dbReference type="InterPro" id="IPR025528">
    <property type="entry name" value="BrnA_antitoxin"/>
</dbReference>
<proteinExistence type="predicted"/>
<dbReference type="AlphaFoldDB" id="A0A080LYR1"/>
<reference evidence="1 2" key="1">
    <citation type="submission" date="2014-02" db="EMBL/GenBank/DDBJ databases">
        <title>Expanding our view of genomic diversity in Candidatus Accumulibacter clades.</title>
        <authorList>
            <person name="Skennerton C.T."/>
            <person name="Barr J.J."/>
            <person name="Slater F.R."/>
            <person name="Bond P.L."/>
            <person name="Tyson G.W."/>
        </authorList>
    </citation>
    <scope>NUCLEOTIDE SEQUENCE [LARGE SCALE GENOMIC DNA]</scope>
    <source>
        <strain evidence="2">BA-91</strain>
    </source>
</reference>
<dbReference type="CDD" id="cd21631">
    <property type="entry name" value="RHH_CopG_NikR-like"/>
    <property type="match status" value="1"/>
</dbReference>
<comment type="caution">
    <text evidence="1">The sequence shown here is derived from an EMBL/GenBank/DDBJ whole genome shotgun (WGS) entry which is preliminary data.</text>
</comment>
<dbReference type="Pfam" id="PF14384">
    <property type="entry name" value="BrnA_antitoxin"/>
    <property type="match status" value="1"/>
</dbReference>
<protein>
    <recommendedName>
        <fullName evidence="3">CopG family transcriptional regulator</fullName>
    </recommendedName>
</protein>
<dbReference type="Proteomes" id="UP000020077">
    <property type="component" value="Unassembled WGS sequence"/>
</dbReference>
<gene>
    <name evidence="1" type="ORF">AW09_001672</name>
</gene>